<feature type="region of interest" description="Disordered" evidence="5">
    <location>
        <begin position="209"/>
        <end position="233"/>
    </location>
</feature>
<dbReference type="AlphaFoldDB" id="A0AAV0T729"/>
<evidence type="ECO:0000256" key="4">
    <source>
        <dbReference type="PROSITE-ProRule" id="PRU00322"/>
    </source>
</evidence>
<feature type="region of interest" description="Disordered" evidence="5">
    <location>
        <begin position="377"/>
        <end position="398"/>
    </location>
</feature>
<protein>
    <recommendedName>
        <fullName evidence="6">RanBP2-type domain-containing protein</fullName>
    </recommendedName>
</protein>
<comment type="caution">
    <text evidence="7">The sequence shown here is derived from an EMBL/GenBank/DDBJ whole genome shotgun (WGS) entry which is preliminary data.</text>
</comment>
<feature type="compositionally biased region" description="Basic and acidic residues" evidence="5">
    <location>
        <begin position="210"/>
        <end position="221"/>
    </location>
</feature>
<dbReference type="SUPFAM" id="SSF90209">
    <property type="entry name" value="Ran binding protein zinc finger-like"/>
    <property type="match status" value="1"/>
</dbReference>
<dbReference type="SMART" id="SM00547">
    <property type="entry name" value="ZnF_RBZ"/>
    <property type="match status" value="2"/>
</dbReference>
<organism evidence="7 8">
    <name type="scientific">Hyaloperonospora brassicae</name>
    <name type="common">Brassica downy mildew</name>
    <name type="synonym">Peronospora brassicae</name>
    <dbReference type="NCBI Taxonomy" id="162125"/>
    <lineage>
        <taxon>Eukaryota</taxon>
        <taxon>Sar</taxon>
        <taxon>Stramenopiles</taxon>
        <taxon>Oomycota</taxon>
        <taxon>Peronosporomycetes</taxon>
        <taxon>Peronosporales</taxon>
        <taxon>Peronosporaceae</taxon>
        <taxon>Hyaloperonospora</taxon>
    </lineage>
</organism>
<dbReference type="Pfam" id="PF00641">
    <property type="entry name" value="Zn_ribbon_RanBP"/>
    <property type="match status" value="1"/>
</dbReference>
<feature type="region of interest" description="Disordered" evidence="5">
    <location>
        <begin position="265"/>
        <end position="290"/>
    </location>
</feature>
<evidence type="ECO:0000256" key="1">
    <source>
        <dbReference type="ARBA" id="ARBA00022723"/>
    </source>
</evidence>
<evidence type="ECO:0000256" key="5">
    <source>
        <dbReference type="SAM" id="MobiDB-lite"/>
    </source>
</evidence>
<keyword evidence="8" id="KW-1185">Reference proteome</keyword>
<accession>A0AAV0T729</accession>
<dbReference type="PROSITE" id="PS01358">
    <property type="entry name" value="ZF_RANBP2_1"/>
    <property type="match status" value="1"/>
</dbReference>
<proteinExistence type="predicted"/>
<keyword evidence="3" id="KW-0862">Zinc</keyword>
<dbReference type="GO" id="GO:0008270">
    <property type="term" value="F:zinc ion binding"/>
    <property type="evidence" value="ECO:0007669"/>
    <property type="project" value="UniProtKB-KW"/>
</dbReference>
<keyword evidence="1" id="KW-0479">Metal-binding</keyword>
<gene>
    <name evidence="7" type="ORF">HBR001_LOCUS1503</name>
</gene>
<dbReference type="Proteomes" id="UP001162031">
    <property type="component" value="Unassembled WGS sequence"/>
</dbReference>
<feature type="region of interest" description="Disordered" evidence="5">
    <location>
        <begin position="438"/>
        <end position="527"/>
    </location>
</feature>
<dbReference type="PROSITE" id="PS50199">
    <property type="entry name" value="ZF_RANBP2_2"/>
    <property type="match status" value="1"/>
</dbReference>
<evidence type="ECO:0000256" key="2">
    <source>
        <dbReference type="ARBA" id="ARBA00022771"/>
    </source>
</evidence>
<evidence type="ECO:0000313" key="8">
    <source>
        <dbReference type="Proteomes" id="UP001162031"/>
    </source>
</evidence>
<dbReference type="EMBL" id="CANTFL010000146">
    <property type="protein sequence ID" value="CAI5715789.1"/>
    <property type="molecule type" value="Genomic_DNA"/>
</dbReference>
<evidence type="ECO:0000256" key="3">
    <source>
        <dbReference type="ARBA" id="ARBA00022833"/>
    </source>
</evidence>
<keyword evidence="2 4" id="KW-0863">Zinc-finger</keyword>
<dbReference type="InterPro" id="IPR036443">
    <property type="entry name" value="Znf_RanBP2_sf"/>
</dbReference>
<dbReference type="Gene3D" id="2.30.30.380">
    <property type="entry name" value="Zn-finger domain of Sec23/24"/>
    <property type="match status" value="1"/>
</dbReference>
<sequence>MARTQWRAEDWSCPLCTLLNAAHDDRCAACDNRRPAVHEPRKSERLPSSVAVATVSKAQDQVNGPPRGVFFSSVPHGQDVNDYGSSWRQEKRLVVNRRCGRWTRKGSMDREMQKKRLERRLEMESIERFGDSIAIESAVKTVETTVGVACDDMHQVRPMVVTEGEATRQEEEEEDDPGMDEPCFDLLGSGNAVFAAPLSGNSADSFCATKETEDHEKRKEIEADEEEEEDAVTTLPASRYPGFIPASKLVQGGGKSIDEKLSSAGLDLSSDSEEEKAAASKHVTPHNKEEDSWEKEWELCTNINSPSKTRCEICNTCLPTDTTPGSHFVDLCSSPPARNSGYADRQEAFTNSHANLPQHDHGKVPKKDAGLDPGFAEEIDDDDEPMMSVTNRRPPRARPDLSEFKHFVCLEDLRGDYGCCINYNKMFAGQRSNKSYADRLATRQAQSRKRKRAVAQREAGQRPTSSARGGKAGRGSKKRKTEAAQRRATPAGDKVVKPKRAKKKVGASSTRRANAAPTYQPGINHYDDSAADLGDDLSTMAWEGIGSAGYF</sequence>
<name>A0AAV0T729_HYABA</name>
<evidence type="ECO:0000313" key="7">
    <source>
        <dbReference type="EMBL" id="CAI5715789.1"/>
    </source>
</evidence>
<reference evidence="7" key="1">
    <citation type="submission" date="2022-12" db="EMBL/GenBank/DDBJ databases">
        <authorList>
            <person name="Webb A."/>
        </authorList>
    </citation>
    <scope>NUCLEOTIDE SEQUENCE</scope>
    <source>
        <strain evidence="7">Hp1</strain>
    </source>
</reference>
<dbReference type="InterPro" id="IPR001876">
    <property type="entry name" value="Znf_RanBP2"/>
</dbReference>
<feature type="domain" description="RanBP2-type" evidence="6">
    <location>
        <begin position="7"/>
        <end position="36"/>
    </location>
</feature>
<feature type="compositionally biased region" description="Acidic residues" evidence="5">
    <location>
        <begin position="222"/>
        <end position="231"/>
    </location>
</feature>
<evidence type="ECO:0000259" key="6">
    <source>
        <dbReference type="PROSITE" id="PS50199"/>
    </source>
</evidence>